<proteinExistence type="predicted"/>
<keyword evidence="2" id="KW-0732">Signal</keyword>
<reference evidence="3 4" key="1">
    <citation type="submission" date="2018-03" db="EMBL/GenBank/DDBJ databases">
        <title>Aquarubrobacter algicola gen. nov., sp. nov., a novel actinobacterium isolated from shallow eutrophic lake during the end of cyanobacterial harmful algal blooms.</title>
        <authorList>
            <person name="Chun S.J."/>
        </authorList>
    </citation>
    <scope>NUCLEOTIDE SEQUENCE [LARGE SCALE GENOMIC DNA]</scope>
    <source>
        <strain evidence="3 4">Seoho-28</strain>
    </source>
</reference>
<evidence type="ECO:0000256" key="1">
    <source>
        <dbReference type="SAM" id="MobiDB-lite"/>
    </source>
</evidence>
<organism evidence="3 4">
    <name type="scientific">Paraconexibacter algicola</name>
    <dbReference type="NCBI Taxonomy" id="2133960"/>
    <lineage>
        <taxon>Bacteria</taxon>
        <taxon>Bacillati</taxon>
        <taxon>Actinomycetota</taxon>
        <taxon>Thermoleophilia</taxon>
        <taxon>Solirubrobacterales</taxon>
        <taxon>Paraconexibacteraceae</taxon>
        <taxon>Paraconexibacter</taxon>
    </lineage>
</organism>
<feature type="compositionally biased region" description="Low complexity" evidence="1">
    <location>
        <begin position="380"/>
        <end position="392"/>
    </location>
</feature>
<protein>
    <submittedName>
        <fullName evidence="3">Uncharacterized protein</fullName>
    </submittedName>
</protein>
<accession>A0A2T4ULK3</accession>
<dbReference type="OrthoDB" id="5243598at2"/>
<gene>
    <name evidence="3" type="ORF">C7Y72_10810</name>
</gene>
<feature type="region of interest" description="Disordered" evidence="1">
    <location>
        <begin position="352"/>
        <end position="392"/>
    </location>
</feature>
<feature type="chain" id="PRO_5015569871" evidence="2">
    <location>
        <begin position="29"/>
        <end position="496"/>
    </location>
</feature>
<dbReference type="EMBL" id="PYYB01000001">
    <property type="protein sequence ID" value="PTL60100.1"/>
    <property type="molecule type" value="Genomic_DNA"/>
</dbReference>
<dbReference type="AlphaFoldDB" id="A0A2T4ULK3"/>
<evidence type="ECO:0000313" key="3">
    <source>
        <dbReference type="EMBL" id="PTL60100.1"/>
    </source>
</evidence>
<feature type="signal peptide" evidence="2">
    <location>
        <begin position="1"/>
        <end position="28"/>
    </location>
</feature>
<comment type="caution">
    <text evidence="3">The sequence shown here is derived from an EMBL/GenBank/DDBJ whole genome shotgun (WGS) entry which is preliminary data.</text>
</comment>
<keyword evidence="4" id="KW-1185">Reference proteome</keyword>
<name>A0A2T4ULK3_9ACTN</name>
<sequence length="496" mass="50744">MRPTSRTLGLATTLLAAGLLTLPTTAGAAASVAYVDDGAVWVAALDGTSKTRIGPQFTFTDSSGAPVTQKYLDVAMADGGRIVGVRNEPGKIANLSRFRVWEPNGQVARGSGGQELDGALGNDGAGPFYVYPLSLDLTPDGALILNSFQKTAFNFSSQTYGYYAQPVTNLTGLQPVSVTGNKYATLFGRRTLVLASSTQIALQQNVPSAPVSQSGEFDPFLTLQAPAGEDLTRSELSADGKVLAVARQRFDGGTLVSQAIDVLPISVFGPPATGDFAAGCTIPATGKADHVSISPDSTRIAWHDEGGVKVAPIPTFTGADACQFSSPPVVISPTGSAPSIGGADAAVISATIDPRPAPTTPTTPGTPTTPTPIPGGGGPTTAPTPTSSAPTVTVPSAGLSAAALTSTRGLRFTVTVRRAGRVTARLTVPARVLGRSGRRAVTIATGSATARAAGRLTVRLNRTAAAKGKARRLRRARATLTVTQAGRTTTRTVTLR</sequence>
<dbReference type="RefSeq" id="WP_107568745.1">
    <property type="nucleotide sequence ID" value="NZ_PYYB01000001.1"/>
</dbReference>
<evidence type="ECO:0000256" key="2">
    <source>
        <dbReference type="SAM" id="SignalP"/>
    </source>
</evidence>
<evidence type="ECO:0000313" key="4">
    <source>
        <dbReference type="Proteomes" id="UP000240739"/>
    </source>
</evidence>
<dbReference type="Proteomes" id="UP000240739">
    <property type="component" value="Unassembled WGS sequence"/>
</dbReference>